<evidence type="ECO:0000313" key="1">
    <source>
        <dbReference type="EMBL" id="GAT77693.1"/>
    </source>
</evidence>
<sequence>MDNGNIDNEKSNNVFHSIDEIDASVCDFCENIFKQFKLLNFRIFPFYMQSFFYPKASLMSANKGLIPVPQGDELLSADFKSMMAQYRNKQNILSSEYGVTYYGVHRHNMDSMCIYYEQMGNCIKQCLPIPPLKRPILEEKDGKLITKFHVRKAIDNSINSSIAAQYKHDSVLEEMNLEKLKSTISESVEIVKAEMDDHYNLKTEKVDDTKVLPNQNVNVQCISGLEFPGKRYYIKKYDKTIGGHRYFWVKLNKKKLVRHIYDDQKNRYLPCDDSFSYDLENISMESFLKSIELHGDYYVIRAQQENRYSGNIKQNSCHDSELYFYTSNYSKEIKDDKECIFGNIEYLSDNNGKKVKHCLYKYTSDDFQTFGISRNVYELDKTDVFLANGEELDGLIEENLYFQGMCIDKFPKYDYSVQKHTNGEVEKQYMYEIGKYDKCDFLKIEAWGGGQAGDVEDGKRYNGTPGHYTLAVLDYTKVQDKKLMIHVGEGGKFPGQYGEDTVVAVCNNNNFDDCEIVLVARGCTTGECEEKHSLIHDNIVVHYRSATGMSFPKEMYSFRQYDKFIPWGNSYSFLNGTMGLSYQDCNGPINSWENNNKYPGSGGCARVGKSIQQGADGMVRVTCEQWKDNNKKYTYHDGELCRTHGYKDKECIKRVCVYASHDNYKSSGDHEPITMFSNSDICSKAVTMKGHCKQKLLLDLDYAADGIKIVNFGQYWCYSKVFDSQQVFRGFQGMGQGCFNKETKPSLLSCYMDKEGGNKSYRCCYHLNKSGSDDICWKTSGSEIVHMFNYSSIPQDKKESFNEGVNALLSKSSIPSKRQYTYHDTKISSKQQYTYHDTNSLCRVNGDIDQQECIKGVCLYAYNNNQLINQPVVMFGDNSQCSNIKVDEYEKRKMFLNRNTASKELHIFCKDEQCCYTNLDHLSKYKKFDKHEDYILNYRSGNDVYRVISKKCWKKEGKPLLSCYIDKQDVAIRCCYGTNQLLNKTDDLCWATLGGNIVKMFDYVSLPEQNKQAFDRGAEILLDRWSILKKSLLPREQKLHYIYDTEKKTFCLNVTDNRKNKGCLKTVSLCTKSNGTVDKYNSYKLSYIPADKSGEEKKSTSLSTSNGEENNIVSWSDNGCNFDSIKQDTLKNESLGNTGIIVSCKDGNGQCCYSNKNGDDNIRNKKEICLDDENVGLSCYGEKQEPTQKFRHGTYKYYCCYHDLTKSSSNQQRICWSSAEEDIWEILGFYNMSPEKRKELKDKDEDDRKRLVVNKKLITSEQQTLSTR</sequence>
<gene>
    <name evidence="1" type="ORF">EHRUM2_09230</name>
</gene>
<organism evidence="1 2">
    <name type="scientific">Ehrlichia ruminantium</name>
    <name type="common">heartwater rickettsia</name>
    <name type="synonym">Cowdria ruminantium</name>
    <dbReference type="NCBI Taxonomy" id="779"/>
    <lineage>
        <taxon>Bacteria</taxon>
        <taxon>Pseudomonadati</taxon>
        <taxon>Pseudomonadota</taxon>
        <taxon>Alphaproteobacteria</taxon>
        <taxon>Rickettsiales</taxon>
        <taxon>Anaplasmataceae</taxon>
        <taxon>Ehrlichia</taxon>
    </lineage>
</organism>
<dbReference type="EMBL" id="BDDL01000105">
    <property type="protein sequence ID" value="GAT77693.1"/>
    <property type="molecule type" value="Genomic_DNA"/>
</dbReference>
<dbReference type="AlphaFoldDB" id="A0A170S6U1"/>
<proteinExistence type="predicted"/>
<accession>A0A170S6U1</accession>
<dbReference type="Proteomes" id="UP000092677">
    <property type="component" value="Unassembled WGS sequence"/>
</dbReference>
<protein>
    <submittedName>
        <fullName evidence="1">Uncharacterized protein</fullName>
    </submittedName>
</protein>
<evidence type="ECO:0000313" key="2">
    <source>
        <dbReference type="Proteomes" id="UP000092677"/>
    </source>
</evidence>
<reference evidence="2" key="1">
    <citation type="submission" date="2016-05" db="EMBL/GenBank/DDBJ databases">
        <title>Draft genome sequences of four strains of Ehrlichia ruminantium, a tick-borne pathogen of ruminants, isolated from Zimbabwe, The Gambia and Ghana.</title>
        <authorList>
            <person name="Nakao R."/>
            <person name="Jongejan F."/>
            <person name="Sugimoto C."/>
        </authorList>
    </citation>
    <scope>NUCLEOTIDE SEQUENCE [LARGE SCALE GENOMIC DNA]</scope>
    <source>
        <strain evidence="2">Kerr Seringe</strain>
    </source>
</reference>
<name>A0A170S6U1_EHRRU</name>
<comment type="caution">
    <text evidence="1">The sequence shown here is derived from an EMBL/GenBank/DDBJ whole genome shotgun (WGS) entry which is preliminary data.</text>
</comment>